<dbReference type="EMBL" id="PQXH01000085">
    <property type="protein sequence ID" value="TGO12629.1"/>
    <property type="molecule type" value="Genomic_DNA"/>
</dbReference>
<name>A0A4Z1EN67_9HELO</name>
<dbReference type="OrthoDB" id="10288158at2759"/>
<accession>A0A4Z1EN67</accession>
<dbReference type="AlphaFoldDB" id="A0A4Z1EN67"/>
<reference evidence="2 3" key="1">
    <citation type="submission" date="2017-12" db="EMBL/GenBank/DDBJ databases">
        <title>Comparative genomics of Botrytis spp.</title>
        <authorList>
            <person name="Valero-Jimenez C.A."/>
            <person name="Tapia P."/>
            <person name="Veloso J."/>
            <person name="Silva-Moreno E."/>
            <person name="Staats M."/>
            <person name="Valdes J.H."/>
            <person name="Van Kan J.A.L."/>
        </authorList>
    </citation>
    <scope>NUCLEOTIDE SEQUENCE [LARGE SCALE GENOMIC DNA]</scope>
    <source>
        <strain evidence="2 3">Bt9001</strain>
    </source>
</reference>
<feature type="compositionally biased region" description="Polar residues" evidence="1">
    <location>
        <begin position="46"/>
        <end position="63"/>
    </location>
</feature>
<gene>
    <name evidence="2" type="ORF">BTUL_0085g00410</name>
</gene>
<evidence type="ECO:0000256" key="1">
    <source>
        <dbReference type="SAM" id="MobiDB-lite"/>
    </source>
</evidence>
<evidence type="ECO:0000313" key="3">
    <source>
        <dbReference type="Proteomes" id="UP000297777"/>
    </source>
</evidence>
<feature type="region of interest" description="Disordered" evidence="1">
    <location>
        <begin position="32"/>
        <end position="83"/>
    </location>
</feature>
<sequence>MARIAMKNIAYSAKHSFKTGIIRPWEIEVSKNTAESPKTKDKRSTDVFTWSTSDQSLQKNSASFPECGPPRPEDSSIKFAPGSDDQIFQVHKTAA</sequence>
<evidence type="ECO:0000313" key="2">
    <source>
        <dbReference type="EMBL" id="TGO12629.1"/>
    </source>
</evidence>
<protein>
    <submittedName>
        <fullName evidence="2">Uncharacterized protein</fullName>
    </submittedName>
</protein>
<organism evidence="2 3">
    <name type="scientific">Botrytis tulipae</name>
    <dbReference type="NCBI Taxonomy" id="87230"/>
    <lineage>
        <taxon>Eukaryota</taxon>
        <taxon>Fungi</taxon>
        <taxon>Dikarya</taxon>
        <taxon>Ascomycota</taxon>
        <taxon>Pezizomycotina</taxon>
        <taxon>Leotiomycetes</taxon>
        <taxon>Helotiales</taxon>
        <taxon>Sclerotiniaceae</taxon>
        <taxon>Botrytis</taxon>
    </lineage>
</organism>
<comment type="caution">
    <text evidence="2">The sequence shown here is derived from an EMBL/GenBank/DDBJ whole genome shotgun (WGS) entry which is preliminary data.</text>
</comment>
<proteinExistence type="predicted"/>
<keyword evidence="3" id="KW-1185">Reference proteome</keyword>
<dbReference type="Proteomes" id="UP000297777">
    <property type="component" value="Unassembled WGS sequence"/>
</dbReference>